<organism evidence="1 2">
    <name type="scientific">Ceratodon purpureus</name>
    <name type="common">Fire moss</name>
    <name type="synonym">Dicranum purpureum</name>
    <dbReference type="NCBI Taxonomy" id="3225"/>
    <lineage>
        <taxon>Eukaryota</taxon>
        <taxon>Viridiplantae</taxon>
        <taxon>Streptophyta</taxon>
        <taxon>Embryophyta</taxon>
        <taxon>Bryophyta</taxon>
        <taxon>Bryophytina</taxon>
        <taxon>Bryopsida</taxon>
        <taxon>Dicranidae</taxon>
        <taxon>Pseudoditrichales</taxon>
        <taxon>Ditrichaceae</taxon>
        <taxon>Ceratodon</taxon>
    </lineage>
</organism>
<protein>
    <submittedName>
        <fullName evidence="1">Uncharacterized protein</fullName>
    </submittedName>
</protein>
<evidence type="ECO:0000313" key="1">
    <source>
        <dbReference type="EMBL" id="KAG0592522.1"/>
    </source>
</evidence>
<accession>A0A8T0JBV1</accession>
<gene>
    <name evidence="1" type="ORF">KC19_1G259400</name>
</gene>
<dbReference type="AlphaFoldDB" id="A0A8T0JBV1"/>
<dbReference type="Proteomes" id="UP000822688">
    <property type="component" value="Chromosome 1"/>
</dbReference>
<name>A0A8T0JBV1_CERPU</name>
<proteinExistence type="predicted"/>
<comment type="caution">
    <text evidence="1">The sequence shown here is derived from an EMBL/GenBank/DDBJ whole genome shotgun (WGS) entry which is preliminary data.</text>
</comment>
<reference evidence="1" key="1">
    <citation type="submission" date="2020-06" db="EMBL/GenBank/DDBJ databases">
        <title>WGS assembly of Ceratodon purpureus strain R40.</title>
        <authorList>
            <person name="Carey S.B."/>
            <person name="Jenkins J."/>
            <person name="Shu S."/>
            <person name="Lovell J.T."/>
            <person name="Sreedasyam A."/>
            <person name="Maumus F."/>
            <person name="Tiley G.P."/>
            <person name="Fernandez-Pozo N."/>
            <person name="Barry K."/>
            <person name="Chen C."/>
            <person name="Wang M."/>
            <person name="Lipzen A."/>
            <person name="Daum C."/>
            <person name="Saski C.A."/>
            <person name="Payton A.C."/>
            <person name="Mcbreen J.C."/>
            <person name="Conrad R.E."/>
            <person name="Kollar L.M."/>
            <person name="Olsson S."/>
            <person name="Huttunen S."/>
            <person name="Landis J.B."/>
            <person name="Wickett N.J."/>
            <person name="Johnson M.G."/>
            <person name="Rensing S.A."/>
            <person name="Grimwood J."/>
            <person name="Schmutz J."/>
            <person name="Mcdaniel S.F."/>
        </authorList>
    </citation>
    <scope>NUCLEOTIDE SEQUENCE</scope>
    <source>
        <strain evidence="1">R40</strain>
    </source>
</reference>
<evidence type="ECO:0000313" key="2">
    <source>
        <dbReference type="Proteomes" id="UP000822688"/>
    </source>
</evidence>
<sequence length="101" mass="10916">MPPRKATPSPACATSSPLDSEAKASAISGIFLSKPSHNSIRKFLLSTPVSVLVQTQFNKLRVSQESQNLHNTLPCLPCFPTLSTHSNTLKVAQRSQRSADL</sequence>
<dbReference type="EMBL" id="CM026421">
    <property type="protein sequence ID" value="KAG0592522.1"/>
    <property type="molecule type" value="Genomic_DNA"/>
</dbReference>
<keyword evidence="2" id="KW-1185">Reference proteome</keyword>